<dbReference type="Gene3D" id="1.10.155.10">
    <property type="entry name" value="Chemotaxis receptor methyltransferase CheR, N-terminal domain"/>
    <property type="match status" value="1"/>
</dbReference>
<dbReference type="InterPro" id="IPR022641">
    <property type="entry name" value="CheR_N"/>
</dbReference>
<organism evidence="17 18">
    <name type="scientific">Brevibacillus laterosporus LMG 15441</name>
    <dbReference type="NCBI Taxonomy" id="1042163"/>
    <lineage>
        <taxon>Bacteria</taxon>
        <taxon>Bacillati</taxon>
        <taxon>Bacillota</taxon>
        <taxon>Bacilli</taxon>
        <taxon>Bacillales</taxon>
        <taxon>Paenibacillaceae</taxon>
        <taxon>Brevibacillus</taxon>
    </lineage>
</organism>
<dbReference type="Pfam" id="PF00512">
    <property type="entry name" value="HisKA"/>
    <property type="match status" value="1"/>
</dbReference>
<dbReference type="EMBL" id="CP007806">
    <property type="protein sequence ID" value="AIG25157.1"/>
    <property type="molecule type" value="Genomic_DNA"/>
</dbReference>
<evidence type="ECO:0000256" key="3">
    <source>
        <dbReference type="ARBA" id="ARBA00022603"/>
    </source>
</evidence>
<dbReference type="Gene3D" id="1.10.287.130">
    <property type="match status" value="1"/>
</dbReference>
<dbReference type="InterPro" id="IPR036804">
    <property type="entry name" value="CheR_N_sf"/>
</dbReference>
<dbReference type="Pfam" id="PF13426">
    <property type="entry name" value="PAS_9"/>
    <property type="match status" value="1"/>
</dbReference>
<protein>
    <submittedName>
        <fullName evidence="17">Sporulation kinase E</fullName>
        <ecNumber evidence="17">2.7.13.3</ecNumber>
    </submittedName>
</protein>
<dbReference type="HOGENOM" id="CLU_000892_0_2_9"/>
<evidence type="ECO:0000259" key="16">
    <source>
        <dbReference type="PROSITE" id="PS50123"/>
    </source>
</evidence>
<dbReference type="InterPro" id="IPR050903">
    <property type="entry name" value="Bact_Chemotaxis_MeTrfase"/>
</dbReference>
<comment type="catalytic activity">
    <reaction evidence="2">
        <text>L-glutamyl-[protein] + S-adenosyl-L-methionine = [protein]-L-glutamate 5-O-methyl ester + S-adenosyl-L-homocysteine</text>
        <dbReference type="Rhea" id="RHEA:24452"/>
        <dbReference type="Rhea" id="RHEA-COMP:10208"/>
        <dbReference type="Rhea" id="RHEA-COMP:10311"/>
        <dbReference type="ChEBI" id="CHEBI:29973"/>
        <dbReference type="ChEBI" id="CHEBI:57856"/>
        <dbReference type="ChEBI" id="CHEBI:59789"/>
        <dbReference type="ChEBI" id="CHEBI:82795"/>
        <dbReference type="EC" id="2.1.1.80"/>
    </reaction>
</comment>
<dbReference type="InterPro" id="IPR000700">
    <property type="entry name" value="PAS-assoc_C"/>
</dbReference>
<feature type="active site" evidence="10">
    <location>
        <position position="30"/>
    </location>
</feature>
<evidence type="ECO:0000313" key="17">
    <source>
        <dbReference type="EMBL" id="AIG25157.1"/>
    </source>
</evidence>
<dbReference type="GO" id="GO:0000156">
    <property type="term" value="F:phosphorelay response regulator activity"/>
    <property type="evidence" value="ECO:0007669"/>
    <property type="project" value="InterPro"/>
</dbReference>
<dbReference type="CDD" id="cd16434">
    <property type="entry name" value="CheB-CheR_fusion"/>
    <property type="match status" value="1"/>
</dbReference>
<dbReference type="Pfam" id="PF01739">
    <property type="entry name" value="CheR"/>
    <property type="match status" value="1"/>
</dbReference>
<evidence type="ECO:0000259" key="14">
    <source>
        <dbReference type="PROSITE" id="PS50113"/>
    </source>
</evidence>
<evidence type="ECO:0000313" key="18">
    <source>
        <dbReference type="Proteomes" id="UP000005850"/>
    </source>
</evidence>
<dbReference type="Proteomes" id="UP000005850">
    <property type="component" value="Chromosome"/>
</dbReference>
<dbReference type="InterPro" id="IPR036890">
    <property type="entry name" value="HATPase_C_sf"/>
</dbReference>
<feature type="domain" description="CheB-type methylesterase" evidence="15">
    <location>
        <begin position="24"/>
        <end position="207"/>
    </location>
</feature>
<dbReference type="InterPro" id="IPR036097">
    <property type="entry name" value="HisK_dim/P_sf"/>
</dbReference>
<evidence type="ECO:0000256" key="9">
    <source>
        <dbReference type="ARBA" id="ARBA00023012"/>
    </source>
</evidence>
<dbReference type="AlphaFoldDB" id="A0A075QXS2"/>
<dbReference type="eggNOG" id="COG2201">
    <property type="taxonomic scope" value="Bacteria"/>
</dbReference>
<evidence type="ECO:0000259" key="15">
    <source>
        <dbReference type="PROSITE" id="PS50122"/>
    </source>
</evidence>
<dbReference type="EC" id="2.7.13.3" evidence="17"/>
<dbReference type="CDD" id="cd00130">
    <property type="entry name" value="PAS"/>
    <property type="match status" value="1"/>
</dbReference>
<dbReference type="Pfam" id="PF03705">
    <property type="entry name" value="CheR_N"/>
    <property type="match status" value="1"/>
</dbReference>
<dbReference type="PROSITE" id="PS50122">
    <property type="entry name" value="CHEB"/>
    <property type="match status" value="1"/>
</dbReference>
<keyword evidence="4 17" id="KW-0808">Transferase</keyword>
<feature type="domain" description="PAC" evidence="14">
    <location>
        <begin position="927"/>
        <end position="979"/>
    </location>
</feature>
<dbReference type="SUPFAM" id="SSF47757">
    <property type="entry name" value="Chemotaxis receptor methyltransferase CheR, N-terminal domain"/>
    <property type="match status" value="1"/>
</dbReference>
<keyword evidence="11" id="KW-0175">Coiled coil</keyword>
<dbReference type="CDD" id="cd00082">
    <property type="entry name" value="HisKA"/>
    <property type="match status" value="1"/>
</dbReference>
<feature type="active site" evidence="10">
    <location>
        <position position="57"/>
    </location>
</feature>
<dbReference type="InterPro" id="IPR029063">
    <property type="entry name" value="SAM-dependent_MTases_sf"/>
</dbReference>
<dbReference type="SMART" id="SM00388">
    <property type="entry name" value="HisKA"/>
    <property type="match status" value="1"/>
</dbReference>
<dbReference type="Gene3D" id="3.30.450.20">
    <property type="entry name" value="PAS domain"/>
    <property type="match status" value="2"/>
</dbReference>
<name>A0A075QXS2_BRELA</name>
<dbReference type="eggNOG" id="COG4191">
    <property type="taxonomic scope" value="Bacteria"/>
</dbReference>
<feature type="domain" description="CheR-type methyltransferase" evidence="16">
    <location>
        <begin position="211"/>
        <end position="489"/>
    </location>
</feature>
<evidence type="ECO:0000256" key="6">
    <source>
        <dbReference type="ARBA" id="ARBA00022741"/>
    </source>
</evidence>
<dbReference type="Gene3D" id="3.40.50.180">
    <property type="entry name" value="Methylesterase CheB, C-terminal domain"/>
    <property type="match status" value="1"/>
</dbReference>
<evidence type="ECO:0000256" key="4">
    <source>
        <dbReference type="ARBA" id="ARBA00022679"/>
    </source>
</evidence>
<feature type="domain" description="PAC" evidence="14">
    <location>
        <begin position="806"/>
        <end position="856"/>
    </location>
</feature>
<dbReference type="Pfam" id="PF13596">
    <property type="entry name" value="PAS_10"/>
    <property type="match status" value="1"/>
</dbReference>
<dbReference type="RefSeq" id="WP_003335340.1">
    <property type="nucleotide sequence ID" value="NZ_CP007806.1"/>
</dbReference>
<dbReference type="Pfam" id="PF02518">
    <property type="entry name" value="HATPase_c"/>
    <property type="match status" value="1"/>
</dbReference>
<dbReference type="eggNOG" id="COG1352">
    <property type="taxonomic scope" value="Bacteria"/>
</dbReference>
<dbReference type="GO" id="GO:0005737">
    <property type="term" value="C:cytoplasm"/>
    <property type="evidence" value="ECO:0007669"/>
    <property type="project" value="InterPro"/>
</dbReference>
<dbReference type="SMART" id="SM00086">
    <property type="entry name" value="PAC"/>
    <property type="match status" value="2"/>
</dbReference>
<evidence type="ECO:0000256" key="5">
    <source>
        <dbReference type="ARBA" id="ARBA00022691"/>
    </source>
</evidence>
<dbReference type="InterPro" id="IPR000014">
    <property type="entry name" value="PAS"/>
</dbReference>
<dbReference type="SUPFAM" id="SSF53335">
    <property type="entry name" value="S-adenosyl-L-methionine-dependent methyltransferases"/>
    <property type="match status" value="1"/>
</dbReference>
<dbReference type="PANTHER" id="PTHR24422:SF27">
    <property type="entry name" value="PROTEIN-GLUTAMATE O-METHYLTRANSFERASE"/>
    <property type="match status" value="1"/>
</dbReference>
<dbReference type="InterPro" id="IPR001610">
    <property type="entry name" value="PAC"/>
</dbReference>
<keyword evidence="7 17" id="KW-0418">Kinase</keyword>
<keyword evidence="10" id="KW-0378">Hydrolase</keyword>
<dbReference type="GO" id="GO:0008983">
    <property type="term" value="F:protein-glutamate O-methyltransferase activity"/>
    <property type="evidence" value="ECO:0007669"/>
    <property type="project" value="UniProtKB-EC"/>
</dbReference>
<dbReference type="Gene3D" id="3.40.50.150">
    <property type="entry name" value="Vaccinia Virus protein VP39"/>
    <property type="match status" value="1"/>
</dbReference>
<dbReference type="STRING" id="1042163.BRLA_c008150"/>
<feature type="active site" evidence="10">
    <location>
        <position position="149"/>
    </location>
</feature>
<dbReference type="SUPFAM" id="SSF47384">
    <property type="entry name" value="Homodimeric domain of signal transducing histidine kinase"/>
    <property type="match status" value="1"/>
</dbReference>
<keyword evidence="6" id="KW-0547">Nucleotide-binding</keyword>
<keyword evidence="5" id="KW-0949">S-adenosyl-L-methionine</keyword>
<dbReference type="InterPro" id="IPR003594">
    <property type="entry name" value="HATPase_dom"/>
</dbReference>
<comment type="catalytic activity">
    <reaction evidence="1">
        <text>ATP + protein L-histidine = ADP + protein N-phospho-L-histidine.</text>
        <dbReference type="EC" id="2.7.13.3"/>
    </reaction>
</comment>
<evidence type="ECO:0000256" key="8">
    <source>
        <dbReference type="ARBA" id="ARBA00022840"/>
    </source>
</evidence>
<evidence type="ECO:0000256" key="1">
    <source>
        <dbReference type="ARBA" id="ARBA00000085"/>
    </source>
</evidence>
<evidence type="ECO:0000256" key="2">
    <source>
        <dbReference type="ARBA" id="ARBA00001541"/>
    </source>
</evidence>
<dbReference type="InterPro" id="IPR000780">
    <property type="entry name" value="CheR_MeTrfase"/>
</dbReference>
<dbReference type="GO" id="GO:0006935">
    <property type="term" value="P:chemotaxis"/>
    <property type="evidence" value="ECO:0007669"/>
    <property type="project" value="UniProtKB-UniRule"/>
</dbReference>
<dbReference type="CDD" id="cd02440">
    <property type="entry name" value="AdoMet_MTases"/>
    <property type="match status" value="1"/>
</dbReference>
<dbReference type="InterPro" id="IPR005467">
    <property type="entry name" value="His_kinase_dom"/>
</dbReference>
<reference evidence="17 18" key="1">
    <citation type="journal article" date="2011" name="J. Bacteriol.">
        <title>Genome sequence of Brevibacillus laterosporus LMG 15441, a pathogen of invertebrates.</title>
        <authorList>
            <person name="Djukic M."/>
            <person name="Poehlein A."/>
            <person name="Thurmer A."/>
            <person name="Daniel R."/>
        </authorList>
    </citation>
    <scope>NUCLEOTIDE SEQUENCE [LARGE SCALE GENOMIC DNA]</scope>
    <source>
        <strain evidence="17 18">LMG 15441</strain>
    </source>
</reference>
<dbReference type="SUPFAM" id="SSF55874">
    <property type="entry name" value="ATPase domain of HSP90 chaperone/DNA topoisomerase II/histidine kinase"/>
    <property type="match status" value="1"/>
</dbReference>
<dbReference type="GO" id="GO:0005524">
    <property type="term" value="F:ATP binding"/>
    <property type="evidence" value="ECO:0007669"/>
    <property type="project" value="UniProtKB-KW"/>
</dbReference>
<evidence type="ECO:0000259" key="12">
    <source>
        <dbReference type="PROSITE" id="PS50109"/>
    </source>
</evidence>
<dbReference type="GO" id="GO:0032259">
    <property type="term" value="P:methylation"/>
    <property type="evidence" value="ECO:0007669"/>
    <property type="project" value="UniProtKB-KW"/>
</dbReference>
<dbReference type="InterPro" id="IPR035965">
    <property type="entry name" value="PAS-like_dom_sf"/>
</dbReference>
<dbReference type="InterPro" id="IPR000673">
    <property type="entry name" value="Sig_transdc_resp-reg_Me-estase"/>
</dbReference>
<dbReference type="InterPro" id="IPR035909">
    <property type="entry name" value="CheB_C"/>
</dbReference>
<dbReference type="GO" id="GO:0000155">
    <property type="term" value="F:phosphorelay sensor kinase activity"/>
    <property type="evidence" value="ECO:0007669"/>
    <property type="project" value="InterPro"/>
</dbReference>
<dbReference type="PROSITE" id="PS50123">
    <property type="entry name" value="CHER"/>
    <property type="match status" value="1"/>
</dbReference>
<keyword evidence="18" id="KW-1185">Reference proteome</keyword>
<dbReference type="SMART" id="SM00091">
    <property type="entry name" value="PAS"/>
    <property type="match status" value="1"/>
</dbReference>
<gene>
    <name evidence="17" type="ORF">BRLA_c008150</name>
</gene>
<dbReference type="GO" id="GO:0008984">
    <property type="term" value="F:protein-glutamate methylesterase activity"/>
    <property type="evidence" value="ECO:0007669"/>
    <property type="project" value="InterPro"/>
</dbReference>
<dbReference type="SUPFAM" id="SSF55785">
    <property type="entry name" value="PYP-like sensor domain (PAS domain)"/>
    <property type="match status" value="2"/>
</dbReference>
<dbReference type="SUPFAM" id="SSF52738">
    <property type="entry name" value="Methylesterase CheB, C-terminal domain"/>
    <property type="match status" value="1"/>
</dbReference>
<keyword evidence="9" id="KW-0902">Two-component regulatory system</keyword>
<evidence type="ECO:0000256" key="7">
    <source>
        <dbReference type="ARBA" id="ARBA00022777"/>
    </source>
</evidence>
<evidence type="ECO:0000256" key="10">
    <source>
        <dbReference type="PROSITE-ProRule" id="PRU00050"/>
    </source>
</evidence>
<dbReference type="KEGG" id="blr:BRLA_c008150"/>
<evidence type="ECO:0000256" key="11">
    <source>
        <dbReference type="SAM" id="Coils"/>
    </source>
</evidence>
<feature type="coiled-coil region" evidence="11">
    <location>
        <begin position="663"/>
        <end position="736"/>
    </location>
</feature>
<dbReference type="Pfam" id="PF01339">
    <property type="entry name" value="CheB_methylest"/>
    <property type="match status" value="1"/>
</dbReference>
<proteinExistence type="predicted"/>
<dbReference type="PROSITE" id="PS50109">
    <property type="entry name" value="HIS_KIN"/>
    <property type="match status" value="1"/>
</dbReference>
<keyword evidence="10" id="KW-0145">Chemotaxis</keyword>
<dbReference type="InterPro" id="IPR022642">
    <property type="entry name" value="CheR_C"/>
</dbReference>
<dbReference type="NCBIfam" id="TIGR00229">
    <property type="entry name" value="sensory_box"/>
    <property type="match status" value="1"/>
</dbReference>
<dbReference type="InterPro" id="IPR003661">
    <property type="entry name" value="HisK_dim/P_dom"/>
</dbReference>
<accession>A0A075QXS2</accession>
<dbReference type="SMART" id="SM00387">
    <property type="entry name" value="HATPase_c"/>
    <property type="match status" value="1"/>
</dbReference>
<dbReference type="PRINTS" id="PR00996">
    <property type="entry name" value="CHERMTFRASE"/>
</dbReference>
<feature type="domain" description="PAS" evidence="13">
    <location>
        <begin position="853"/>
        <end position="924"/>
    </location>
</feature>
<feature type="domain" description="Histidine kinase" evidence="12">
    <location>
        <begin position="992"/>
        <end position="1197"/>
    </location>
</feature>
<dbReference type="PROSITE" id="PS50113">
    <property type="entry name" value="PAC"/>
    <property type="match status" value="2"/>
</dbReference>
<dbReference type="PANTHER" id="PTHR24422">
    <property type="entry name" value="CHEMOTAXIS PROTEIN METHYLTRANSFERASE"/>
    <property type="match status" value="1"/>
</dbReference>
<dbReference type="SMART" id="SM00138">
    <property type="entry name" value="MeTrc"/>
    <property type="match status" value="1"/>
</dbReference>
<dbReference type="PROSITE" id="PS50112">
    <property type="entry name" value="PAS"/>
    <property type="match status" value="1"/>
</dbReference>
<keyword evidence="8" id="KW-0067">ATP-binding</keyword>
<dbReference type="Gene3D" id="3.30.565.10">
    <property type="entry name" value="Histidine kinase-like ATPase, C-terminal domain"/>
    <property type="match status" value="1"/>
</dbReference>
<sequence length="1198" mass="136034">MSNREEDSIQRNETNKQNTEEFAVVGIGASAGGLEALQEFFDHLPEASNMAFVIVQHLSPHYKSFMAELLEKHTSLRIKQVTDGMKIEPNFIYLNPPKNYIQLSNGHFSLTTYPEVSGIHLPIDAFLESLATEKKQRAIAIILSGTGTDGSNGIKAIHEYGGMVMVQDGESAKFDGMPRSALSTGIVDFICAPFQLGEYLVQYVKRYVLGEREEEKNIAKDRVKDILTLLTRDNGVDFTGYKRDGITRRIERRMKINNKQSLEEYLQYLEETQEEQGALQKDMLINVTHFFRDQEAFNIVKANVIPKIIENKQANGEQHVRIWVAGCSTGEEAYSLAMLFDEYLCKKEITLDVRIFATDLDKEAINYAAQGVYPASIEKDISKDLLDRYFEKQGDAYHIIKNIRRMIVFAPHNIIKDPPFVNMDFITCRNMMIYFQPDVQKRVLSLFHFALHPKGYLFLGPSESIGKLANLYVPLNRKWNIFTIRKSNQNTPNHTIRIDKESGRPVLQSSPVKIGEREMISGTNKLDDIYATIIEEYLPACVIVDRNYDIVHTSGPVNKYLTLPRGKITLNIFKLVSPSLSVAIGSAMHKVRKENKEITFTNVKVKEGADLSEFITLSITNFAPHKYNGQYMMITFKDEAKPDKYPEDAQQSFHAQSTTTQRIRELELELQYAQESLQATIEELETSNEELQSTNEELIAANEELQSTNEELQSINEELITVNAEHQAKIQELLDLNNDIDNFLLSTKIGTIFLDRNMCVRRFTPAVTTLINLMDMDINRPISHITHQLKYNNLVEDAEHVLHSVMPLEKEIQSLHGQWYSMEILPYRTQDNVIKGVVITFVDITELKMANKELQKLSYAIHQIPNSIIITGLDGEIQYINPSFTAKTGYTGEEVIGQKLNLIENHEDYEENIQEEIIQTLTKGRNWYGELQSKRKNDEAFWERTAFLPIKNEEGEIIHFLKISEDITQQKKAEELLRKSEMLSAVGQLAAGIAHEIRNPLTALKGFIQLMMADGQGNEKYFQIMMGEFDRIELIITELLLLSKPHALSFQTEDIGIILNDVLMLIETHALMNQVDIIPVIPTPLPKIHCVENQLKQVLINVLKNAIESMPTGGSVDVHVSRKASGKIAIEITDQGKGIPQDKLARVGEPFFTTKEKGTGLGLMVSYKIIENHNGEIQIESELGKGTTVRIILPTVSI</sequence>
<evidence type="ECO:0000259" key="13">
    <source>
        <dbReference type="PROSITE" id="PS50112"/>
    </source>
</evidence>
<keyword evidence="3" id="KW-0489">Methyltransferase</keyword>